<accession>A0A6J4J353</accession>
<proteinExistence type="predicted"/>
<gene>
    <name evidence="1" type="ORF">AVDCRST_MAG50-3385</name>
</gene>
<protein>
    <recommendedName>
        <fullName evidence="2">Iron-containing redox enzyme family protein</fullName>
    </recommendedName>
</protein>
<dbReference type="EMBL" id="CADCTF010000156">
    <property type="protein sequence ID" value="CAA9269332.1"/>
    <property type="molecule type" value="Genomic_DNA"/>
</dbReference>
<dbReference type="Gene3D" id="1.20.910.10">
    <property type="entry name" value="Heme oxygenase-like"/>
    <property type="match status" value="1"/>
</dbReference>
<sequence>MTRQGGEAGADISLPTARGPVSDQLIQGLRRPPHHLRVDGLESLDAEDPLVGDDLHLALYTCYELHYRSFCDVDDAWEWHPSVLALRSSLEQRFLDALVDDIGPSRAIAPDAVGAALHETLASGTGPSLSSFMASRGSLRQLREFAIHRSAYQLKEADPHTWAIPRLYGSPKAALVKIQADEYGNGEPDEVHATRFAMTMVALGLDATYGAYLDRIPGVTLATVNLVSLFGLHRRWRGALVGHLAIFEMASVVPMGRYAQALRRLGYGTDATGFYDVHVLADAVHEKIAEHDLAVGFANTEPRRAGDILFGARAIMAVEERFARHLVDAWNRGETSLSESVPRLQLGSAALAGA</sequence>
<dbReference type="Pfam" id="PF14518">
    <property type="entry name" value="Haem_oxygenas_2"/>
    <property type="match status" value="1"/>
</dbReference>
<evidence type="ECO:0008006" key="2">
    <source>
        <dbReference type="Google" id="ProtNLM"/>
    </source>
</evidence>
<name>A0A6J4J353_9ACTN</name>
<reference evidence="1" key="1">
    <citation type="submission" date="2020-02" db="EMBL/GenBank/DDBJ databases">
        <authorList>
            <person name="Meier V. D."/>
        </authorList>
    </citation>
    <scope>NUCLEOTIDE SEQUENCE</scope>
    <source>
        <strain evidence="1">AVDCRST_MAG50</strain>
    </source>
</reference>
<evidence type="ECO:0000313" key="1">
    <source>
        <dbReference type="EMBL" id="CAA9269332.1"/>
    </source>
</evidence>
<dbReference type="SMART" id="SM01236">
    <property type="entry name" value="Haem_oxygenase_2"/>
    <property type="match status" value="1"/>
</dbReference>
<dbReference type="InterPro" id="IPR016084">
    <property type="entry name" value="Haem_Oase-like_multi-hlx"/>
</dbReference>
<organism evidence="1">
    <name type="scientific">uncultured Acidimicrobiales bacterium</name>
    <dbReference type="NCBI Taxonomy" id="310071"/>
    <lineage>
        <taxon>Bacteria</taxon>
        <taxon>Bacillati</taxon>
        <taxon>Actinomycetota</taxon>
        <taxon>Acidimicrobiia</taxon>
        <taxon>Acidimicrobiales</taxon>
        <taxon>environmental samples</taxon>
    </lineage>
</organism>
<dbReference type="AlphaFoldDB" id="A0A6J4J353"/>